<dbReference type="Gene3D" id="3.40.630.30">
    <property type="match status" value="1"/>
</dbReference>
<sequence>MTYSVERYSKKQERLWNDFLEKTKNGHFMFNRRFSEYHADRFEDFSLIFYDEKGRIAALFPANLADDVCYSHQGLSFGGFLTTEKTSIQDVVSLFGSLTEYLKENSVSRLVYKPIPHFYHSLPAEEDLYALYRNGAKLIRRDVSSVIDLQQPIRYSKGRKWSVKKAKKEQISVVEKVDLSQFWLLLEHTLESRHEASPVHSLEEMQALRDAFPENIRLFVAEKEGQALAGALLFVNRDVVHTQYLANSAPGREMFALDHVLDYLIKDAFSESRYFSFGISTEDNGLYLNAGLAAQKEGFGARAVVHDFYEIEIS</sequence>
<protein>
    <submittedName>
        <fullName evidence="2">GNAT family N-acetyltransferase</fullName>
    </submittedName>
</protein>
<evidence type="ECO:0000259" key="1">
    <source>
        <dbReference type="Pfam" id="PF13480"/>
    </source>
</evidence>
<dbReference type="GO" id="GO:0016740">
    <property type="term" value="F:transferase activity"/>
    <property type="evidence" value="ECO:0007669"/>
    <property type="project" value="UniProtKB-KW"/>
</dbReference>
<keyword evidence="2" id="KW-0808">Transferase</keyword>
<gene>
    <name evidence="2" type="ORF">FH752_19130</name>
</gene>
<dbReference type="PANTHER" id="PTHR36174">
    <property type="entry name" value="LIPID II:GLYCINE GLYCYLTRANSFERASE"/>
    <property type="match status" value="1"/>
</dbReference>
<feature type="domain" description="BioF2-like acetyltransferase" evidence="1">
    <location>
        <begin position="178"/>
        <end position="282"/>
    </location>
</feature>
<accession>A0A844I6S3</accession>
<evidence type="ECO:0000313" key="2">
    <source>
        <dbReference type="EMBL" id="MTJ00722.1"/>
    </source>
</evidence>
<organism evidence="2 3">
    <name type="scientific">Marinobacter adhaerens</name>
    <dbReference type="NCBI Taxonomy" id="1033846"/>
    <lineage>
        <taxon>Bacteria</taxon>
        <taxon>Pseudomonadati</taxon>
        <taxon>Pseudomonadota</taxon>
        <taxon>Gammaproteobacteria</taxon>
        <taxon>Pseudomonadales</taxon>
        <taxon>Marinobacteraceae</taxon>
        <taxon>Marinobacter</taxon>
    </lineage>
</organism>
<dbReference type="InterPro" id="IPR016181">
    <property type="entry name" value="Acyl_CoA_acyltransferase"/>
</dbReference>
<dbReference type="InterPro" id="IPR038740">
    <property type="entry name" value="BioF2-like_GNAT_dom"/>
</dbReference>
<name>A0A844I6S3_9GAMM</name>
<dbReference type="Pfam" id="PF13480">
    <property type="entry name" value="Acetyltransf_6"/>
    <property type="match status" value="1"/>
</dbReference>
<dbReference type="EMBL" id="VENC01000029">
    <property type="protein sequence ID" value="MTJ00722.1"/>
    <property type="molecule type" value="Genomic_DNA"/>
</dbReference>
<dbReference type="AlphaFoldDB" id="A0A844I6S3"/>
<proteinExistence type="predicted"/>
<comment type="caution">
    <text evidence="2">The sequence shown here is derived from an EMBL/GenBank/DDBJ whole genome shotgun (WGS) entry which is preliminary data.</text>
</comment>
<dbReference type="SUPFAM" id="SSF55729">
    <property type="entry name" value="Acyl-CoA N-acyltransferases (Nat)"/>
    <property type="match status" value="1"/>
</dbReference>
<reference evidence="2 3" key="1">
    <citation type="submission" date="2019-06" db="EMBL/GenBank/DDBJ databases">
        <title>Enrichment of Autotrophic Halophilic Microorganisms from Red Sea Brine Pool Using Microbial Electrosynthesis System.</title>
        <authorList>
            <person name="Alqahtani M.F."/>
            <person name="Bajracharya S."/>
            <person name="Katuri K.P."/>
            <person name="Ali M."/>
            <person name="Saikaly P.E."/>
        </authorList>
    </citation>
    <scope>NUCLEOTIDE SEQUENCE [LARGE SCALE GENOMIC DNA]</scope>
    <source>
        <strain evidence="2">MES15</strain>
    </source>
</reference>
<dbReference type="InterPro" id="IPR050644">
    <property type="entry name" value="PG_Glycine_Bridge_Synth"/>
</dbReference>
<evidence type="ECO:0000313" key="3">
    <source>
        <dbReference type="Proteomes" id="UP000431462"/>
    </source>
</evidence>
<dbReference type="PANTHER" id="PTHR36174:SF1">
    <property type="entry name" value="LIPID II:GLYCINE GLYCYLTRANSFERASE"/>
    <property type="match status" value="1"/>
</dbReference>
<dbReference type="Proteomes" id="UP000431462">
    <property type="component" value="Unassembled WGS sequence"/>
</dbReference>